<name>A0AC35GS54_9BILA</name>
<organism evidence="1 2">
    <name type="scientific">Panagrolaimus sp. PS1159</name>
    <dbReference type="NCBI Taxonomy" id="55785"/>
    <lineage>
        <taxon>Eukaryota</taxon>
        <taxon>Metazoa</taxon>
        <taxon>Ecdysozoa</taxon>
        <taxon>Nematoda</taxon>
        <taxon>Chromadorea</taxon>
        <taxon>Rhabditida</taxon>
        <taxon>Tylenchina</taxon>
        <taxon>Panagrolaimomorpha</taxon>
        <taxon>Panagrolaimoidea</taxon>
        <taxon>Panagrolaimidae</taxon>
        <taxon>Panagrolaimus</taxon>
    </lineage>
</organism>
<reference evidence="2" key="1">
    <citation type="submission" date="2022-11" db="UniProtKB">
        <authorList>
            <consortium name="WormBaseParasite"/>
        </authorList>
    </citation>
    <scope>IDENTIFICATION</scope>
</reference>
<evidence type="ECO:0000313" key="2">
    <source>
        <dbReference type="WBParaSite" id="PS1159_v2.g7936.t1"/>
    </source>
</evidence>
<evidence type="ECO:0000313" key="1">
    <source>
        <dbReference type="Proteomes" id="UP000887580"/>
    </source>
</evidence>
<accession>A0AC35GS54</accession>
<protein>
    <submittedName>
        <fullName evidence="2">Homeobox domain-containing protein</fullName>
    </submittedName>
</protein>
<dbReference type="Proteomes" id="UP000887580">
    <property type="component" value="Unplaced"/>
</dbReference>
<dbReference type="WBParaSite" id="PS1159_v2.g7936.t1">
    <property type="protein sequence ID" value="PS1159_v2.g7936.t1"/>
    <property type="gene ID" value="PS1159_v2.g7936"/>
</dbReference>
<sequence>MFPQQFPFNINTLLKSQNQNSIDVSSKSNNNQGFTSNADAIRDPISLLYSSPHSMFQFQQQLIKERQNSLLSAAAVAAAVNATNQQNFEIQSKEKRAGHPYQSRALPRHKKPRTSFTKNQVTFLENRFLDQKYLASAERTKLANQLNMSDAQVKTWFQNRRTKWR</sequence>
<proteinExistence type="predicted"/>